<sequence>MTGLPTTTPAENSVPVRLTADTTIGNVPMKAGATVAVAPDTADWLVQHGAAAIIREERKEDGYRKK</sequence>
<evidence type="ECO:0000259" key="1">
    <source>
        <dbReference type="Pfam" id="PF23843"/>
    </source>
</evidence>
<dbReference type="Pfam" id="PF23843">
    <property type="entry name" value="DUF7210"/>
    <property type="match status" value="1"/>
</dbReference>
<dbReference type="RefSeq" id="WP_147293446.1">
    <property type="nucleotide sequence ID" value="NZ_JBHLZC010000001.1"/>
</dbReference>
<evidence type="ECO:0000313" key="2">
    <source>
        <dbReference type="EMBL" id="SUX20797.1"/>
    </source>
</evidence>
<accession>A0A381E3W8</accession>
<evidence type="ECO:0000313" key="3">
    <source>
        <dbReference type="Proteomes" id="UP000254572"/>
    </source>
</evidence>
<protein>
    <recommendedName>
        <fullName evidence="1">DUF7210 domain-containing protein</fullName>
    </recommendedName>
</protein>
<dbReference type="Proteomes" id="UP000254572">
    <property type="component" value="Unassembled WGS sequence"/>
</dbReference>
<gene>
    <name evidence="2" type="ORF">NCTC13294_00836</name>
</gene>
<proteinExistence type="predicted"/>
<keyword evidence="3" id="KW-1185">Reference proteome</keyword>
<feature type="domain" description="DUF7210" evidence="1">
    <location>
        <begin position="14"/>
        <end position="51"/>
    </location>
</feature>
<reference evidence="2 3" key="1">
    <citation type="submission" date="2018-06" db="EMBL/GenBank/DDBJ databases">
        <authorList>
            <consortium name="Pathogen Informatics"/>
            <person name="Doyle S."/>
        </authorList>
    </citation>
    <scope>NUCLEOTIDE SEQUENCE [LARGE SCALE GENOMIC DNA]</scope>
    <source>
        <strain evidence="2 3">NCTC13294</strain>
    </source>
</reference>
<dbReference type="AlphaFoldDB" id="A0A381E3W8"/>
<name>A0A381E3W8_9GAMM</name>
<dbReference type="InterPro" id="IPR055634">
    <property type="entry name" value="DUF7210"/>
</dbReference>
<dbReference type="EMBL" id="UFUW01000001">
    <property type="protein sequence ID" value="SUX20797.1"/>
    <property type="molecule type" value="Genomic_DNA"/>
</dbReference>
<organism evidence="2 3">
    <name type="scientific">Cardiobacterium valvarum</name>
    <dbReference type="NCBI Taxonomy" id="194702"/>
    <lineage>
        <taxon>Bacteria</taxon>
        <taxon>Pseudomonadati</taxon>
        <taxon>Pseudomonadota</taxon>
        <taxon>Gammaproteobacteria</taxon>
        <taxon>Cardiobacteriales</taxon>
        <taxon>Cardiobacteriaceae</taxon>
        <taxon>Cardiobacterium</taxon>
    </lineage>
</organism>